<dbReference type="EMBL" id="MRZV01001416">
    <property type="protein sequence ID" value="PIK38018.1"/>
    <property type="molecule type" value="Genomic_DNA"/>
</dbReference>
<name>A0A2G8JQN1_STIJA</name>
<evidence type="ECO:0000313" key="2">
    <source>
        <dbReference type="Proteomes" id="UP000230750"/>
    </source>
</evidence>
<comment type="caution">
    <text evidence="1">The sequence shown here is derived from an EMBL/GenBank/DDBJ whole genome shotgun (WGS) entry which is preliminary data.</text>
</comment>
<keyword evidence="2" id="KW-1185">Reference proteome</keyword>
<organism evidence="1 2">
    <name type="scientific">Stichopus japonicus</name>
    <name type="common">Sea cucumber</name>
    <dbReference type="NCBI Taxonomy" id="307972"/>
    <lineage>
        <taxon>Eukaryota</taxon>
        <taxon>Metazoa</taxon>
        <taxon>Echinodermata</taxon>
        <taxon>Eleutherozoa</taxon>
        <taxon>Echinozoa</taxon>
        <taxon>Holothuroidea</taxon>
        <taxon>Aspidochirotacea</taxon>
        <taxon>Aspidochirotida</taxon>
        <taxon>Stichopodidae</taxon>
        <taxon>Apostichopus</taxon>
    </lineage>
</organism>
<sequence length="87" mass="9842">MTEFPEPYLGPDVHTLFSEVKEASHLFADLHQLSLGKEKVKEASHLFADLHQLSLGKKKVTEASHPFADLHQLSLGKKKVGTYLLWF</sequence>
<dbReference type="AlphaFoldDB" id="A0A2G8JQN1"/>
<protein>
    <submittedName>
        <fullName evidence="1">Uncharacterized protein</fullName>
    </submittedName>
</protein>
<dbReference type="Proteomes" id="UP000230750">
    <property type="component" value="Unassembled WGS sequence"/>
</dbReference>
<gene>
    <name evidence="1" type="ORF">BSL78_25152</name>
</gene>
<accession>A0A2G8JQN1</accession>
<reference evidence="1 2" key="1">
    <citation type="journal article" date="2017" name="PLoS Biol.">
        <title>The sea cucumber genome provides insights into morphological evolution and visceral regeneration.</title>
        <authorList>
            <person name="Zhang X."/>
            <person name="Sun L."/>
            <person name="Yuan J."/>
            <person name="Sun Y."/>
            <person name="Gao Y."/>
            <person name="Zhang L."/>
            <person name="Li S."/>
            <person name="Dai H."/>
            <person name="Hamel J.F."/>
            <person name="Liu C."/>
            <person name="Yu Y."/>
            <person name="Liu S."/>
            <person name="Lin W."/>
            <person name="Guo K."/>
            <person name="Jin S."/>
            <person name="Xu P."/>
            <person name="Storey K.B."/>
            <person name="Huan P."/>
            <person name="Zhang T."/>
            <person name="Zhou Y."/>
            <person name="Zhang J."/>
            <person name="Lin C."/>
            <person name="Li X."/>
            <person name="Xing L."/>
            <person name="Huo D."/>
            <person name="Sun M."/>
            <person name="Wang L."/>
            <person name="Mercier A."/>
            <person name="Li F."/>
            <person name="Yang H."/>
            <person name="Xiang J."/>
        </authorList>
    </citation>
    <scope>NUCLEOTIDE SEQUENCE [LARGE SCALE GENOMIC DNA]</scope>
    <source>
        <strain evidence="1">Shaxun</strain>
        <tissue evidence="1">Muscle</tissue>
    </source>
</reference>
<proteinExistence type="predicted"/>
<evidence type="ECO:0000313" key="1">
    <source>
        <dbReference type="EMBL" id="PIK38018.1"/>
    </source>
</evidence>